<dbReference type="GO" id="GO:0006412">
    <property type="term" value="P:translation"/>
    <property type="evidence" value="ECO:0007669"/>
    <property type="project" value="InterPro"/>
</dbReference>
<comment type="caution">
    <text evidence="6">The sequence shown here is derived from an EMBL/GenBank/DDBJ whole genome shotgun (WGS) entry which is preliminary data.</text>
</comment>
<dbReference type="STRING" id="765915.A0A1Y2I0H0"/>
<dbReference type="InterPro" id="IPR020040">
    <property type="entry name" value="Ribosomal_uL6_a/b-dom"/>
</dbReference>
<feature type="domain" description="Large ribosomal subunit protein uL6 alpha-beta" evidence="5">
    <location>
        <begin position="180"/>
        <end position="241"/>
    </location>
</feature>
<evidence type="ECO:0000313" key="7">
    <source>
        <dbReference type="Proteomes" id="UP000193411"/>
    </source>
</evidence>
<reference evidence="6 7" key="1">
    <citation type="submission" date="2016-07" db="EMBL/GenBank/DDBJ databases">
        <title>Pervasive Adenine N6-methylation of Active Genes in Fungi.</title>
        <authorList>
            <consortium name="DOE Joint Genome Institute"/>
            <person name="Mondo S.J."/>
            <person name="Dannebaum R.O."/>
            <person name="Kuo R.C."/>
            <person name="Labutti K."/>
            <person name="Haridas S."/>
            <person name="Kuo A."/>
            <person name="Salamov A."/>
            <person name="Ahrendt S.R."/>
            <person name="Lipzen A."/>
            <person name="Sullivan W."/>
            <person name="Andreopoulos W.B."/>
            <person name="Clum A."/>
            <person name="Lindquist E."/>
            <person name="Daum C."/>
            <person name="Ramamoorthy G.K."/>
            <person name="Gryganskyi A."/>
            <person name="Culley D."/>
            <person name="Magnuson J.K."/>
            <person name="James T.Y."/>
            <person name="O'Malley M.A."/>
            <person name="Stajich J.E."/>
            <person name="Spatafora J.W."/>
            <person name="Visel A."/>
            <person name="Grigoriev I.V."/>
        </authorList>
    </citation>
    <scope>NUCLEOTIDE SEQUENCE [LARGE SCALE GENOMIC DNA]</scope>
    <source>
        <strain evidence="6 7">PL171</strain>
    </source>
</reference>
<dbReference type="InterPro" id="IPR000702">
    <property type="entry name" value="Ribosomal_uL6-like"/>
</dbReference>
<gene>
    <name evidence="6" type="ORF">BCR44DRAFT_37930</name>
</gene>
<keyword evidence="3 4" id="KW-0687">Ribonucleoprotein</keyword>
<dbReference type="GO" id="GO:0019843">
    <property type="term" value="F:rRNA binding"/>
    <property type="evidence" value="ECO:0007669"/>
    <property type="project" value="InterPro"/>
</dbReference>
<organism evidence="6 7">
    <name type="scientific">Catenaria anguillulae PL171</name>
    <dbReference type="NCBI Taxonomy" id="765915"/>
    <lineage>
        <taxon>Eukaryota</taxon>
        <taxon>Fungi</taxon>
        <taxon>Fungi incertae sedis</taxon>
        <taxon>Blastocladiomycota</taxon>
        <taxon>Blastocladiomycetes</taxon>
        <taxon>Blastocladiales</taxon>
        <taxon>Catenariaceae</taxon>
        <taxon>Catenaria</taxon>
    </lineage>
</organism>
<dbReference type="Pfam" id="PF00347">
    <property type="entry name" value="Ribosomal_L6"/>
    <property type="match status" value="1"/>
</dbReference>
<dbReference type="InterPro" id="IPR036789">
    <property type="entry name" value="Ribosomal_uL6-like_a/b-dom_sf"/>
</dbReference>
<accession>A0A1Y2I0H0</accession>
<dbReference type="SUPFAM" id="SSF56053">
    <property type="entry name" value="Ribosomal protein L6"/>
    <property type="match status" value="2"/>
</dbReference>
<evidence type="ECO:0000256" key="2">
    <source>
        <dbReference type="ARBA" id="ARBA00022980"/>
    </source>
</evidence>
<protein>
    <submittedName>
        <fullName evidence="6">Ribosomal protein L6, alpha-beta domain-containing protein</fullName>
    </submittedName>
</protein>
<dbReference type="Gene3D" id="3.90.930.12">
    <property type="entry name" value="Ribosomal protein L6, alpha-beta domain"/>
    <property type="match status" value="2"/>
</dbReference>
<dbReference type="GO" id="GO:0005762">
    <property type="term" value="C:mitochondrial large ribosomal subunit"/>
    <property type="evidence" value="ECO:0007669"/>
    <property type="project" value="TreeGrafter"/>
</dbReference>
<dbReference type="Proteomes" id="UP000193411">
    <property type="component" value="Unassembled WGS sequence"/>
</dbReference>
<comment type="similarity">
    <text evidence="1 4">Belongs to the universal ribosomal protein uL6 family.</text>
</comment>
<dbReference type="EMBL" id="MCFL01000004">
    <property type="protein sequence ID" value="ORZ39714.1"/>
    <property type="molecule type" value="Genomic_DNA"/>
</dbReference>
<keyword evidence="2 4" id="KW-0689">Ribosomal protein</keyword>
<evidence type="ECO:0000256" key="1">
    <source>
        <dbReference type="ARBA" id="ARBA00009356"/>
    </source>
</evidence>
<dbReference type="GO" id="GO:0003735">
    <property type="term" value="F:structural constituent of ribosome"/>
    <property type="evidence" value="ECO:0007669"/>
    <property type="project" value="InterPro"/>
</dbReference>
<evidence type="ECO:0000256" key="4">
    <source>
        <dbReference type="RuleBase" id="RU003869"/>
    </source>
</evidence>
<name>A0A1Y2I0H0_9FUNG</name>
<dbReference type="OrthoDB" id="540873at2759"/>
<dbReference type="AlphaFoldDB" id="A0A1Y2I0H0"/>
<evidence type="ECO:0000256" key="3">
    <source>
        <dbReference type="ARBA" id="ARBA00023274"/>
    </source>
</evidence>
<dbReference type="PANTHER" id="PTHR11655">
    <property type="entry name" value="60S/50S RIBOSOMAL PROTEIN L6/L9"/>
    <property type="match status" value="1"/>
</dbReference>
<dbReference type="InterPro" id="IPR019906">
    <property type="entry name" value="Ribosomal_uL6_bac-type"/>
</dbReference>
<proteinExistence type="inferred from homology"/>
<dbReference type="PRINTS" id="PR00059">
    <property type="entry name" value="RIBOSOMALL6"/>
</dbReference>
<sequence>MPSATAMLRAAAASFSRRCFSTGSPLSSNIGRQPVTFDPAAVSVHFVNPYPPPPATAGPPPKNAIDRRRPFRVTVTGPLGQLSREVPAFVRIASASPEDSSSPAHASKPAAAKAKPDLVALSVNVEFPDADAQRAAWGTTRAHLANMVKGVTQGWTYSLRLSGTGYRAMLAEVPNSGGRQLLQLKLGFANTIELPLPQGVTAKLPAQDQITLTGADKDTVAQFAATIRAYKPPEPYKMKGIFVNGETIQQKEGKRKR</sequence>
<evidence type="ECO:0000259" key="5">
    <source>
        <dbReference type="Pfam" id="PF00347"/>
    </source>
</evidence>
<evidence type="ECO:0000313" key="6">
    <source>
        <dbReference type="EMBL" id="ORZ39714.1"/>
    </source>
</evidence>
<keyword evidence="7" id="KW-1185">Reference proteome</keyword>
<dbReference type="PANTHER" id="PTHR11655:SF14">
    <property type="entry name" value="LARGE RIBOSOMAL SUBUNIT PROTEIN UL6M"/>
    <property type="match status" value="1"/>
</dbReference>